<proteinExistence type="predicted"/>
<dbReference type="Gene3D" id="1.20.58.1290">
    <property type="entry name" value="CarD-like, C-terminal domain"/>
    <property type="match status" value="1"/>
</dbReference>
<dbReference type="SUPFAM" id="SSF141259">
    <property type="entry name" value="CarD-like"/>
    <property type="match status" value="1"/>
</dbReference>
<dbReference type="InterPro" id="IPR036101">
    <property type="entry name" value="CarD-like/TRCF_RID_sf"/>
</dbReference>
<gene>
    <name evidence="2" type="ORF">ACFQ2Z_07295</name>
</gene>
<comment type="caution">
    <text evidence="2">The sequence shown here is derived from an EMBL/GenBank/DDBJ whole genome shotgun (WGS) entry which is preliminary data.</text>
</comment>
<dbReference type="InterPro" id="IPR003711">
    <property type="entry name" value="CarD-like/TRCF_RID"/>
</dbReference>
<dbReference type="InterPro" id="IPR042215">
    <property type="entry name" value="CarD-like_C"/>
</dbReference>
<dbReference type="Gene3D" id="2.40.10.170">
    <property type="match status" value="1"/>
</dbReference>
<keyword evidence="3" id="KW-1185">Reference proteome</keyword>
<sequence>MFAVNEYVIYGSNGVCQIKDICTPPGVEGDRKYYLLNPVYLKGTTIYTPVDNVKVIMRSILSREESERLISRIPSIDTTWISNDKAREASCKQAIGTCDYVEWIKVIKTMLHKKREQNGLGKKLRQSDERLLSSASENLHGELAIALNIPIEAVEEYIESRIGLFEHKIAVSNEPSVRK</sequence>
<dbReference type="Proteomes" id="UP001597211">
    <property type="component" value="Unassembled WGS sequence"/>
</dbReference>
<protein>
    <submittedName>
        <fullName evidence="2">CarD family transcriptional regulator</fullName>
    </submittedName>
</protein>
<evidence type="ECO:0000313" key="2">
    <source>
        <dbReference type="EMBL" id="MFD1181158.1"/>
    </source>
</evidence>
<dbReference type="EMBL" id="JBHTKZ010000009">
    <property type="protein sequence ID" value="MFD1181158.1"/>
    <property type="molecule type" value="Genomic_DNA"/>
</dbReference>
<reference evidence="3" key="1">
    <citation type="journal article" date="2019" name="Int. J. Syst. Evol. Microbiol.">
        <title>The Global Catalogue of Microorganisms (GCM) 10K type strain sequencing project: providing services to taxonomists for standard genome sequencing and annotation.</title>
        <authorList>
            <consortium name="The Broad Institute Genomics Platform"/>
            <consortium name="The Broad Institute Genome Sequencing Center for Infectious Disease"/>
            <person name="Wu L."/>
            <person name="Ma J."/>
        </authorList>
    </citation>
    <scope>NUCLEOTIDE SEQUENCE [LARGE SCALE GENOMIC DNA]</scope>
    <source>
        <strain evidence="3">CCUG 48216</strain>
    </source>
</reference>
<name>A0ABW3S9I4_9BACL</name>
<accession>A0ABW3S9I4</accession>
<dbReference type="Pfam" id="PF02559">
    <property type="entry name" value="CarD_TRCF_RID"/>
    <property type="match status" value="1"/>
</dbReference>
<feature type="domain" description="CarD-like/TRCF RNAP-interacting" evidence="1">
    <location>
        <begin position="1"/>
        <end position="111"/>
    </location>
</feature>
<evidence type="ECO:0000259" key="1">
    <source>
        <dbReference type="SMART" id="SM01058"/>
    </source>
</evidence>
<organism evidence="2 3">
    <name type="scientific">Paenibacillus timonensis</name>
    <dbReference type="NCBI Taxonomy" id="225915"/>
    <lineage>
        <taxon>Bacteria</taxon>
        <taxon>Bacillati</taxon>
        <taxon>Bacillota</taxon>
        <taxon>Bacilli</taxon>
        <taxon>Bacillales</taxon>
        <taxon>Paenibacillaceae</taxon>
        <taxon>Paenibacillus</taxon>
    </lineage>
</organism>
<dbReference type="RefSeq" id="WP_178023474.1">
    <property type="nucleotide sequence ID" value="NZ_JAKSXN010000013.1"/>
</dbReference>
<dbReference type="SMART" id="SM01058">
    <property type="entry name" value="CarD_TRCF"/>
    <property type="match status" value="1"/>
</dbReference>
<evidence type="ECO:0000313" key="3">
    <source>
        <dbReference type="Proteomes" id="UP001597211"/>
    </source>
</evidence>